<evidence type="ECO:0000313" key="3">
    <source>
        <dbReference type="EMBL" id="EXI90529.1"/>
    </source>
</evidence>
<comment type="caution">
    <text evidence="3">The sequence shown here is derived from an EMBL/GenBank/DDBJ whole genome shotgun (WGS) entry which is preliminary data.</text>
</comment>
<dbReference type="AlphaFoldDB" id="A0A011RH23"/>
<evidence type="ECO:0000259" key="2">
    <source>
        <dbReference type="Pfam" id="PF01464"/>
    </source>
</evidence>
<dbReference type="InterPro" id="IPR023346">
    <property type="entry name" value="Lysozyme-like_dom_sf"/>
</dbReference>
<evidence type="ECO:0000313" key="4">
    <source>
        <dbReference type="Proteomes" id="UP000022141"/>
    </source>
</evidence>
<keyword evidence="4" id="KW-1185">Reference proteome</keyword>
<dbReference type="CDD" id="cd13400">
    <property type="entry name" value="LT_IagB-like"/>
    <property type="match status" value="1"/>
</dbReference>
<dbReference type="SUPFAM" id="SSF53955">
    <property type="entry name" value="Lysozyme-like"/>
    <property type="match status" value="1"/>
</dbReference>
<protein>
    <submittedName>
        <fullName evidence="3">Invasion protein IagB</fullName>
    </submittedName>
</protein>
<dbReference type="PATRIC" id="fig|1454004.3.peg.751"/>
<dbReference type="Pfam" id="PF01464">
    <property type="entry name" value="SLT"/>
    <property type="match status" value="1"/>
</dbReference>
<dbReference type="eggNOG" id="COG0741">
    <property type="taxonomic scope" value="Bacteria"/>
</dbReference>
<feature type="domain" description="Transglycosylase SLT" evidence="2">
    <location>
        <begin position="25"/>
        <end position="127"/>
    </location>
</feature>
<organism evidence="3 4">
    <name type="scientific">Accumulibacter regalis</name>
    <dbReference type="NCBI Taxonomy" id="522306"/>
    <lineage>
        <taxon>Bacteria</taxon>
        <taxon>Pseudomonadati</taxon>
        <taxon>Pseudomonadota</taxon>
        <taxon>Betaproteobacteria</taxon>
        <taxon>Candidatus Accumulibacter</taxon>
    </lineage>
</organism>
<feature type="signal peptide" evidence="1">
    <location>
        <begin position="1"/>
        <end position="23"/>
    </location>
</feature>
<evidence type="ECO:0000256" key="1">
    <source>
        <dbReference type="SAM" id="SignalP"/>
    </source>
</evidence>
<dbReference type="InterPro" id="IPR008258">
    <property type="entry name" value="Transglycosylase_SLT_dom_1"/>
</dbReference>
<accession>A0A011RH23</accession>
<sequence>MAAMTRAFLTILLLLPAAFSVQAACFEEAGRRYGIPPSLLKAISAVESNSNPAARHRNRDGSEDLGHMQINSSWLRKLRSYGIGRDQLFDTCTSTYIGAWILAQNIRRLGYGWEAVGAYNAVSPDKRAAYARKVASQVKPWRS</sequence>
<dbReference type="STRING" id="1454004.AW11_00723"/>
<feature type="chain" id="PRO_5001462007" evidence="1">
    <location>
        <begin position="24"/>
        <end position="143"/>
    </location>
</feature>
<gene>
    <name evidence="3" type="ORF">AW11_00723</name>
</gene>
<dbReference type="Proteomes" id="UP000022141">
    <property type="component" value="Unassembled WGS sequence"/>
</dbReference>
<keyword evidence="1" id="KW-0732">Signal</keyword>
<dbReference type="EMBL" id="JEMY01000005">
    <property type="protein sequence ID" value="EXI90529.1"/>
    <property type="molecule type" value="Genomic_DNA"/>
</dbReference>
<reference evidence="3" key="1">
    <citation type="submission" date="2014-02" db="EMBL/GenBank/DDBJ databases">
        <title>Expanding our view of genomic diversity in Candidatus Accumulibacter clades.</title>
        <authorList>
            <person name="Skennerton C.T."/>
            <person name="Barr J.J."/>
            <person name="Slater F.R."/>
            <person name="Bond P.L."/>
            <person name="Tyson G.W."/>
        </authorList>
    </citation>
    <scope>NUCLEOTIDE SEQUENCE [LARGE SCALE GENOMIC DNA]</scope>
</reference>
<name>A0A011RH23_ACCRE</name>
<proteinExistence type="predicted"/>
<dbReference type="Gene3D" id="1.10.530.10">
    <property type="match status" value="1"/>
</dbReference>